<feature type="transmembrane region" description="Helical" evidence="11">
    <location>
        <begin position="152"/>
        <end position="175"/>
    </location>
</feature>
<proteinExistence type="inferred from homology"/>
<evidence type="ECO:0000256" key="5">
    <source>
        <dbReference type="ARBA" id="ARBA00022692"/>
    </source>
</evidence>
<feature type="transmembrane region" description="Helical" evidence="11">
    <location>
        <begin position="331"/>
        <end position="356"/>
    </location>
</feature>
<feature type="transmembrane region" description="Helical" evidence="11">
    <location>
        <begin position="187"/>
        <end position="208"/>
    </location>
</feature>
<sequence length="445" mass="47640">MTAPTAPAGRPLRRAVLATAIGNFVEWFDFSIYGFLAPVIATRFFPHEDGTAALLSTFAVFGLAFFARPVGAVVFGRMGDRLGRKRTLALIVLLMSGSTALIGVLPTYDSVGLLAPLLLLALRLLQGFSAGGEFAGASIMIVESAPQARRGLYTSALSTATFLASATGVALTALLTQGIGVDAMQAWGWRVVFLIALPAGLVGLYLRFRVEETPDFKRLEQRAEVRQAPIREALDTQRRPITTLFLLIMINAVAFYVLGTYWPTFLTTHAGVDRVTALWSSAAAYGVLIACAPLHGHLADRFGRKPMLVYATVGFGVLAIPAFLISAQGGFWFAFLGQSLFALMAGAFSPASSLIVSELFPPHVRYSASAIGYNLSYLLFGGTAPYMSEFLISSTHSTYAPAIYITAIAVVSALAAVFLLPETSPLKRRREPSTEPATVLPTTAR</sequence>
<dbReference type="EMBL" id="RZYA01000001">
    <property type="protein sequence ID" value="RVU29051.1"/>
    <property type="molecule type" value="Genomic_DNA"/>
</dbReference>
<dbReference type="Pfam" id="PF07690">
    <property type="entry name" value="MFS_1"/>
    <property type="match status" value="1"/>
</dbReference>
<keyword evidence="5 11" id="KW-0812">Transmembrane</keyword>
<evidence type="ECO:0000256" key="7">
    <source>
        <dbReference type="ARBA" id="ARBA00022989"/>
    </source>
</evidence>
<feature type="transmembrane region" description="Helical" evidence="11">
    <location>
        <begin position="399"/>
        <end position="420"/>
    </location>
</feature>
<keyword evidence="6" id="KW-0769">Symport</keyword>
<dbReference type="GO" id="GO:0005886">
    <property type="term" value="C:plasma membrane"/>
    <property type="evidence" value="ECO:0007669"/>
    <property type="project" value="UniProtKB-SubCell"/>
</dbReference>
<keyword evidence="8 11" id="KW-0472">Membrane</keyword>
<dbReference type="Proteomes" id="UP000283128">
    <property type="component" value="Unassembled WGS sequence"/>
</dbReference>
<protein>
    <recommendedName>
        <fullName evidence="10">Putative proline/betaine transporter</fullName>
    </recommendedName>
</protein>
<evidence type="ECO:0000256" key="10">
    <source>
        <dbReference type="ARBA" id="ARBA00039918"/>
    </source>
</evidence>
<dbReference type="PROSITE" id="PS50850">
    <property type="entry name" value="MFS"/>
    <property type="match status" value="1"/>
</dbReference>
<dbReference type="SUPFAM" id="SSF103473">
    <property type="entry name" value="MFS general substrate transporter"/>
    <property type="match status" value="1"/>
</dbReference>
<dbReference type="OrthoDB" id="8953821at2"/>
<name>A0A3S2W642_9ACTN</name>
<feature type="domain" description="Major facilitator superfamily (MFS) profile" evidence="12">
    <location>
        <begin position="15"/>
        <end position="424"/>
    </location>
</feature>
<feature type="transmembrane region" description="Helical" evidence="11">
    <location>
        <begin position="20"/>
        <end position="41"/>
    </location>
</feature>
<keyword evidence="3" id="KW-0813">Transport</keyword>
<evidence type="ECO:0000256" key="3">
    <source>
        <dbReference type="ARBA" id="ARBA00022448"/>
    </source>
</evidence>
<keyword evidence="14" id="KW-1185">Reference proteome</keyword>
<evidence type="ECO:0000256" key="6">
    <source>
        <dbReference type="ARBA" id="ARBA00022847"/>
    </source>
</evidence>
<evidence type="ECO:0000313" key="14">
    <source>
        <dbReference type="Proteomes" id="UP000283128"/>
    </source>
</evidence>
<feature type="transmembrane region" description="Helical" evidence="11">
    <location>
        <begin position="244"/>
        <end position="264"/>
    </location>
</feature>
<dbReference type="AlphaFoldDB" id="A0A3S2W642"/>
<dbReference type="Gene3D" id="1.20.1250.20">
    <property type="entry name" value="MFS general substrate transporter like domains"/>
    <property type="match status" value="2"/>
</dbReference>
<evidence type="ECO:0000259" key="12">
    <source>
        <dbReference type="PROSITE" id="PS50850"/>
    </source>
</evidence>
<dbReference type="PANTHER" id="PTHR43528:SF1">
    <property type="entry name" value="ALPHA-KETOGLUTARATE PERMEASE"/>
    <property type="match status" value="1"/>
</dbReference>
<feature type="transmembrane region" description="Helical" evidence="11">
    <location>
        <begin position="111"/>
        <end position="131"/>
    </location>
</feature>
<dbReference type="RefSeq" id="WP_127826637.1">
    <property type="nucleotide sequence ID" value="NZ_RZYA01000001.1"/>
</dbReference>
<evidence type="ECO:0000256" key="2">
    <source>
        <dbReference type="ARBA" id="ARBA00008240"/>
    </source>
</evidence>
<gene>
    <name evidence="13" type="ORF">EOT10_04265</name>
</gene>
<dbReference type="InterPro" id="IPR020846">
    <property type="entry name" value="MFS_dom"/>
</dbReference>
<dbReference type="FunFam" id="1.20.1250.20:FF:000001">
    <property type="entry name" value="Dicarboxylate MFS transporter"/>
    <property type="match status" value="1"/>
</dbReference>
<keyword evidence="4" id="KW-1003">Cell membrane</keyword>
<dbReference type="GO" id="GO:0015293">
    <property type="term" value="F:symporter activity"/>
    <property type="evidence" value="ECO:0007669"/>
    <property type="project" value="UniProtKB-KW"/>
</dbReference>
<evidence type="ECO:0000256" key="4">
    <source>
        <dbReference type="ARBA" id="ARBA00022475"/>
    </source>
</evidence>
<feature type="transmembrane region" description="Helical" evidence="11">
    <location>
        <begin position="276"/>
        <end position="295"/>
    </location>
</feature>
<feature type="transmembrane region" description="Helical" evidence="11">
    <location>
        <begin position="368"/>
        <end position="387"/>
    </location>
</feature>
<accession>A0A3S2W642</accession>
<comment type="similarity">
    <text evidence="2">Belongs to the major facilitator superfamily. Metabolite:H+ Symporter (MHS) family (TC 2.A.1.6) family.</text>
</comment>
<evidence type="ECO:0000313" key="13">
    <source>
        <dbReference type="EMBL" id="RVU29051.1"/>
    </source>
</evidence>
<organism evidence="13 14">
    <name type="scientific">Streptomyces antnestii</name>
    <dbReference type="NCBI Taxonomy" id="2494256"/>
    <lineage>
        <taxon>Bacteria</taxon>
        <taxon>Bacillati</taxon>
        <taxon>Actinomycetota</taxon>
        <taxon>Actinomycetes</taxon>
        <taxon>Kitasatosporales</taxon>
        <taxon>Streptomycetaceae</taxon>
        <taxon>Streptomyces</taxon>
    </lineage>
</organism>
<keyword evidence="7 11" id="KW-1133">Transmembrane helix</keyword>
<comment type="subcellular location">
    <subcellularLocation>
        <location evidence="1">Cell membrane</location>
        <topology evidence="1">Multi-pass membrane protein</topology>
    </subcellularLocation>
</comment>
<evidence type="ECO:0000256" key="8">
    <source>
        <dbReference type="ARBA" id="ARBA00023136"/>
    </source>
</evidence>
<dbReference type="PANTHER" id="PTHR43528">
    <property type="entry name" value="ALPHA-KETOGLUTARATE PERMEASE"/>
    <property type="match status" value="1"/>
</dbReference>
<comment type="caution">
    <text evidence="13">The sequence shown here is derived from an EMBL/GenBank/DDBJ whole genome shotgun (WGS) entry which is preliminary data.</text>
</comment>
<evidence type="ECO:0000256" key="11">
    <source>
        <dbReference type="SAM" id="Phobius"/>
    </source>
</evidence>
<dbReference type="InterPro" id="IPR011701">
    <property type="entry name" value="MFS"/>
</dbReference>
<dbReference type="InterPro" id="IPR051084">
    <property type="entry name" value="H+-coupled_symporters"/>
</dbReference>
<feature type="transmembrane region" description="Helical" evidence="11">
    <location>
        <begin position="87"/>
        <end position="105"/>
    </location>
</feature>
<feature type="transmembrane region" description="Helical" evidence="11">
    <location>
        <begin position="53"/>
        <end position="75"/>
    </location>
</feature>
<feature type="transmembrane region" description="Helical" evidence="11">
    <location>
        <begin position="307"/>
        <end position="325"/>
    </location>
</feature>
<comment type="function">
    <text evidence="9">May be a proton symporter involved in the uptake of osmolytes such as proline and glycine betaine.</text>
</comment>
<evidence type="ECO:0000256" key="1">
    <source>
        <dbReference type="ARBA" id="ARBA00004651"/>
    </source>
</evidence>
<reference evidence="13 14" key="1">
    <citation type="submission" date="2019-01" db="EMBL/GenBank/DDBJ databases">
        <title>Genome sequences of Streptomyces and Rhizobium isolates collected from root and soil.</title>
        <authorList>
            <person name="Chhettri S."/>
            <person name="Sevigny J.L."/>
            <person name="Sen A."/>
            <person name="Ennis N."/>
            <person name="Tisa L."/>
        </authorList>
    </citation>
    <scope>NUCLEOTIDE SEQUENCE [LARGE SCALE GENOMIC DNA]</scope>
    <source>
        <strain evidence="13 14">San01</strain>
    </source>
</reference>
<dbReference type="InterPro" id="IPR036259">
    <property type="entry name" value="MFS_trans_sf"/>
</dbReference>
<evidence type="ECO:0000256" key="9">
    <source>
        <dbReference type="ARBA" id="ARBA00037295"/>
    </source>
</evidence>